<dbReference type="PANTHER" id="PTHR43845">
    <property type="entry name" value="BLR5969 PROTEIN"/>
    <property type="match status" value="1"/>
</dbReference>
<protein>
    <submittedName>
        <fullName evidence="2">Phenylacetate--CoA ligase</fullName>
    </submittedName>
</protein>
<name>A0ABP8LUR6_9BACT</name>
<dbReference type="Gene3D" id="3.40.50.12780">
    <property type="entry name" value="N-terminal domain of ligase-like"/>
    <property type="match status" value="1"/>
</dbReference>
<evidence type="ECO:0000313" key="3">
    <source>
        <dbReference type="Proteomes" id="UP001501508"/>
    </source>
</evidence>
<keyword evidence="3" id="KW-1185">Reference proteome</keyword>
<reference evidence="3" key="1">
    <citation type="journal article" date="2019" name="Int. J. Syst. Evol. Microbiol.">
        <title>The Global Catalogue of Microorganisms (GCM) 10K type strain sequencing project: providing services to taxonomists for standard genome sequencing and annotation.</title>
        <authorList>
            <consortium name="The Broad Institute Genomics Platform"/>
            <consortium name="The Broad Institute Genome Sequencing Center for Infectious Disease"/>
            <person name="Wu L."/>
            <person name="Ma J."/>
        </authorList>
    </citation>
    <scope>NUCLEOTIDE SEQUENCE [LARGE SCALE GENOMIC DNA]</scope>
    <source>
        <strain evidence="3">JCM 31920</strain>
    </source>
</reference>
<feature type="domain" description="AMP-dependent synthetase/ligase" evidence="1">
    <location>
        <begin position="83"/>
        <end position="286"/>
    </location>
</feature>
<dbReference type="Proteomes" id="UP001501508">
    <property type="component" value="Unassembled WGS sequence"/>
</dbReference>
<proteinExistence type="predicted"/>
<comment type="caution">
    <text evidence="2">The sequence shown here is derived from an EMBL/GenBank/DDBJ whole genome shotgun (WGS) entry which is preliminary data.</text>
</comment>
<dbReference type="SUPFAM" id="SSF56801">
    <property type="entry name" value="Acetyl-CoA synthetase-like"/>
    <property type="match status" value="1"/>
</dbReference>
<dbReference type="RefSeq" id="WP_345027053.1">
    <property type="nucleotide sequence ID" value="NZ_BAABEY010000011.1"/>
</dbReference>
<keyword evidence="2" id="KW-0436">Ligase</keyword>
<dbReference type="InterPro" id="IPR042099">
    <property type="entry name" value="ANL_N_sf"/>
</dbReference>
<dbReference type="GO" id="GO:0016874">
    <property type="term" value="F:ligase activity"/>
    <property type="evidence" value="ECO:0007669"/>
    <property type="project" value="UniProtKB-KW"/>
</dbReference>
<dbReference type="PANTHER" id="PTHR43845:SF1">
    <property type="entry name" value="BLR5969 PROTEIN"/>
    <property type="match status" value="1"/>
</dbReference>
<evidence type="ECO:0000313" key="2">
    <source>
        <dbReference type="EMBL" id="GAA4434998.1"/>
    </source>
</evidence>
<organism evidence="2 3">
    <name type="scientific">Ravibacter arvi</name>
    <dbReference type="NCBI Taxonomy" id="2051041"/>
    <lineage>
        <taxon>Bacteria</taxon>
        <taxon>Pseudomonadati</taxon>
        <taxon>Bacteroidota</taxon>
        <taxon>Cytophagia</taxon>
        <taxon>Cytophagales</taxon>
        <taxon>Spirosomataceae</taxon>
        <taxon>Ravibacter</taxon>
    </lineage>
</organism>
<dbReference type="EMBL" id="BAABEY010000011">
    <property type="protein sequence ID" value="GAA4434998.1"/>
    <property type="molecule type" value="Genomic_DNA"/>
</dbReference>
<accession>A0ABP8LUR6</accession>
<gene>
    <name evidence="2" type="ORF">GCM10023091_10730</name>
</gene>
<dbReference type="InterPro" id="IPR000873">
    <property type="entry name" value="AMP-dep_synth/lig_dom"/>
</dbReference>
<sequence length="429" mass="48332">MSDLSQASREEIRNRQNFMLRELVGYVLERSVFYQRVFEKEGLKAGDVQSVEDLPRVPFTTKDDLARYNEDFLCVPRQRVADYVTTSGTLSDPVAFYLTDADIDRLAKNEADSFRLAGGSDADVYQLMTTIDRRFMAGLAYWMGARRLGAGMVRVGPGAPFLQWESIQRFGSTVLIAIPSFIPKLLEYAVQNGIDYKASSVKSILCIGEPIRNPDFSWNELGRRITRDWDVKLFSTYASTEMGAAFTECAAGKGGHLNPELLVLEVVDEDGNEVGDGELGEVVVTTLGVEGMPLLRYKTGDLCHIHYERCSGRNTPRLGPVVGRKQQMIKFKGTTLFPPAIYDVLDMLPEIELYQVEVRGNEFGNDEVTIFLSDAINNQVFVEKLLSLFRSRLRVTPALEFIPAAALRDRVFLAEKRKPEKLVYRTKVF</sequence>
<dbReference type="Pfam" id="PF00501">
    <property type="entry name" value="AMP-binding"/>
    <property type="match status" value="1"/>
</dbReference>
<evidence type="ECO:0000259" key="1">
    <source>
        <dbReference type="Pfam" id="PF00501"/>
    </source>
</evidence>